<dbReference type="InterPro" id="IPR051407">
    <property type="entry name" value="Bact_OM_lipoprot/Surf_antigen"/>
</dbReference>
<organism evidence="5 6">
    <name type="scientific">Photobacterium atrarenae</name>
    <dbReference type="NCBI Taxonomy" id="865757"/>
    <lineage>
        <taxon>Bacteria</taxon>
        <taxon>Pseudomonadati</taxon>
        <taxon>Pseudomonadota</taxon>
        <taxon>Gammaproteobacteria</taxon>
        <taxon>Vibrionales</taxon>
        <taxon>Vibrionaceae</taxon>
        <taxon>Photobacterium</taxon>
    </lineage>
</organism>
<evidence type="ECO:0000256" key="3">
    <source>
        <dbReference type="SAM" id="SignalP"/>
    </source>
</evidence>
<feature type="domain" description="Glycine zipper 2TM" evidence="4">
    <location>
        <begin position="61"/>
        <end position="98"/>
    </location>
</feature>
<keyword evidence="3" id="KW-0732">Signal</keyword>
<proteinExistence type="predicted"/>
<name>A0ABY5GJA9_9GAMM</name>
<dbReference type="InterPro" id="IPR008816">
    <property type="entry name" value="Gly_zipper_2TM_dom"/>
</dbReference>
<reference evidence="5" key="1">
    <citation type="submission" date="2022-07" db="EMBL/GenBank/DDBJ databases">
        <title>Genome sequencing of Photobacterium atrarenae GJH2-4.</title>
        <authorList>
            <person name="Park S.-J."/>
        </authorList>
    </citation>
    <scope>NUCLEOTIDE SEQUENCE</scope>
    <source>
        <strain evidence="5">GJH2-4</strain>
    </source>
</reference>
<keyword evidence="6" id="KW-1185">Reference proteome</keyword>
<evidence type="ECO:0000256" key="1">
    <source>
        <dbReference type="ARBA" id="ARBA00004370"/>
    </source>
</evidence>
<dbReference type="RefSeq" id="WP_255390621.1">
    <property type="nucleotide sequence ID" value="NZ_CP101508.1"/>
</dbReference>
<dbReference type="PANTHER" id="PTHR35603">
    <property type="match status" value="1"/>
</dbReference>
<comment type="subcellular location">
    <subcellularLocation>
        <location evidence="1">Membrane</location>
    </subcellularLocation>
</comment>
<evidence type="ECO:0000313" key="6">
    <source>
        <dbReference type="Proteomes" id="UP001057998"/>
    </source>
</evidence>
<evidence type="ECO:0000259" key="4">
    <source>
        <dbReference type="Pfam" id="PF05433"/>
    </source>
</evidence>
<dbReference type="Proteomes" id="UP001057998">
    <property type="component" value="Chromosome 1"/>
</dbReference>
<dbReference type="PANTHER" id="PTHR35603:SF2">
    <property type="entry name" value="OUTER MEMBRANE LIPOPROTEIN"/>
    <property type="match status" value="1"/>
</dbReference>
<keyword evidence="2" id="KW-0472">Membrane</keyword>
<evidence type="ECO:0000313" key="5">
    <source>
        <dbReference type="EMBL" id="UTV29297.1"/>
    </source>
</evidence>
<accession>A0ABY5GJA9</accession>
<evidence type="ECO:0000256" key="2">
    <source>
        <dbReference type="ARBA" id="ARBA00023136"/>
    </source>
</evidence>
<sequence>MRKKLLLLLLPWILLPLLAFAGPYQRNQARPVERVVFGEVTSVRYITQQEIDASERRGWETLLGGVIGGLIGNQFGSGAGREVATAAGVMAGAALAHQRQPRQALVHYQLVELLIQTEDGRLIDVIQDVDPKMLFQRGDRIRILYFRDGVRVDKTF</sequence>
<gene>
    <name evidence="5" type="ORF">NNL38_10715</name>
</gene>
<dbReference type="Pfam" id="PF05433">
    <property type="entry name" value="Rick_17kDa_Anti"/>
    <property type="match status" value="1"/>
</dbReference>
<protein>
    <submittedName>
        <fullName evidence="5">Glycine zipper 2TM domain-containing protein</fullName>
    </submittedName>
</protein>
<feature type="signal peptide" evidence="3">
    <location>
        <begin position="1"/>
        <end position="21"/>
    </location>
</feature>
<dbReference type="EMBL" id="CP101508">
    <property type="protein sequence ID" value="UTV29297.1"/>
    <property type="molecule type" value="Genomic_DNA"/>
</dbReference>
<feature type="chain" id="PRO_5046486558" evidence="3">
    <location>
        <begin position="22"/>
        <end position="156"/>
    </location>
</feature>